<evidence type="ECO:0000256" key="1">
    <source>
        <dbReference type="ARBA" id="ARBA00022448"/>
    </source>
</evidence>
<evidence type="ECO:0000256" key="3">
    <source>
        <dbReference type="ARBA" id="ARBA00022723"/>
    </source>
</evidence>
<accession>Q0F0J6</accession>
<evidence type="ECO:0000256" key="7">
    <source>
        <dbReference type="SAM" id="Phobius"/>
    </source>
</evidence>
<feature type="transmembrane region" description="Helical" evidence="7">
    <location>
        <begin position="206"/>
        <end position="229"/>
    </location>
</feature>
<comment type="caution">
    <text evidence="9">The sequence shown here is derived from an EMBL/GenBank/DDBJ whole genome shotgun (WGS) entry which is preliminary data.</text>
</comment>
<dbReference type="Pfam" id="PF12801">
    <property type="entry name" value="Fer4_5"/>
    <property type="match status" value="2"/>
</dbReference>
<dbReference type="PANTHER" id="PTHR30176:SF3">
    <property type="entry name" value="FERREDOXIN-TYPE PROTEIN NAPH"/>
    <property type="match status" value="1"/>
</dbReference>
<evidence type="ECO:0000256" key="2">
    <source>
        <dbReference type="ARBA" id="ARBA00022485"/>
    </source>
</evidence>
<feature type="transmembrane region" description="Helical" evidence="7">
    <location>
        <begin position="51"/>
        <end position="71"/>
    </location>
</feature>
<dbReference type="Proteomes" id="UP000005297">
    <property type="component" value="Unassembled WGS sequence"/>
</dbReference>
<dbReference type="EMBL" id="AATS01000004">
    <property type="protein sequence ID" value="EAU55032.1"/>
    <property type="molecule type" value="Genomic_DNA"/>
</dbReference>
<reference evidence="9 10" key="1">
    <citation type="submission" date="2006-09" db="EMBL/GenBank/DDBJ databases">
        <authorList>
            <person name="Emerson D."/>
            <person name="Ferriera S."/>
            <person name="Johnson J."/>
            <person name="Kravitz S."/>
            <person name="Halpern A."/>
            <person name="Remington K."/>
            <person name="Beeson K."/>
            <person name="Tran B."/>
            <person name="Rogers Y.-H."/>
            <person name="Friedman R."/>
            <person name="Venter J.C."/>
        </authorList>
    </citation>
    <scope>NUCLEOTIDE SEQUENCE [LARGE SCALE GENOMIC DNA]</scope>
    <source>
        <strain evidence="9 10">PV-1</strain>
    </source>
</reference>
<dbReference type="GO" id="GO:0046872">
    <property type="term" value="F:metal ion binding"/>
    <property type="evidence" value="ECO:0007669"/>
    <property type="project" value="UniProtKB-KW"/>
</dbReference>
<evidence type="ECO:0000259" key="8">
    <source>
        <dbReference type="Pfam" id="PF12801"/>
    </source>
</evidence>
<dbReference type="GO" id="GO:0051539">
    <property type="term" value="F:4 iron, 4 sulfur cluster binding"/>
    <property type="evidence" value="ECO:0007669"/>
    <property type="project" value="UniProtKB-KW"/>
</dbReference>
<keyword evidence="4" id="KW-0249">Electron transport</keyword>
<feature type="transmembrane region" description="Helical" evidence="7">
    <location>
        <begin position="91"/>
        <end position="111"/>
    </location>
</feature>
<protein>
    <submittedName>
        <fullName evidence="9">4Fe-4S ferredoxin, iron-sulfur binding protein</fullName>
    </submittedName>
</protein>
<dbReference type="GO" id="GO:0005886">
    <property type="term" value="C:plasma membrane"/>
    <property type="evidence" value="ECO:0007669"/>
    <property type="project" value="TreeGrafter"/>
</dbReference>
<evidence type="ECO:0000256" key="6">
    <source>
        <dbReference type="ARBA" id="ARBA00023014"/>
    </source>
</evidence>
<dbReference type="AlphaFoldDB" id="Q0F0J6"/>
<dbReference type="InterPro" id="IPR017896">
    <property type="entry name" value="4Fe4S_Fe-S-bd"/>
</dbReference>
<feature type="transmembrane region" description="Helical" evidence="7">
    <location>
        <begin position="340"/>
        <end position="357"/>
    </location>
</feature>
<organism evidence="9 10">
    <name type="scientific">Mariprofundus ferrooxydans PV-1</name>
    <dbReference type="NCBI Taxonomy" id="314345"/>
    <lineage>
        <taxon>Bacteria</taxon>
        <taxon>Pseudomonadati</taxon>
        <taxon>Pseudomonadota</taxon>
        <taxon>Candidatius Mariprofundia</taxon>
        <taxon>Mariprofundales</taxon>
        <taxon>Mariprofundaceae</taxon>
        <taxon>Mariprofundus</taxon>
    </lineage>
</organism>
<gene>
    <name evidence="9" type="ORF">SPV1_06804</name>
</gene>
<keyword evidence="6" id="KW-0411">Iron-sulfur</keyword>
<feature type="domain" description="4Fe-4S ferredoxin-type" evidence="8">
    <location>
        <begin position="95"/>
        <end position="139"/>
    </location>
</feature>
<dbReference type="PANTHER" id="PTHR30176">
    <property type="entry name" value="FERREDOXIN-TYPE PROTEIN NAPH"/>
    <property type="match status" value="1"/>
</dbReference>
<dbReference type="SUPFAM" id="SSF54862">
    <property type="entry name" value="4Fe-4S ferredoxins"/>
    <property type="match status" value="1"/>
</dbReference>
<proteinExistence type="predicted"/>
<keyword evidence="1" id="KW-0813">Transport</keyword>
<evidence type="ECO:0000256" key="4">
    <source>
        <dbReference type="ARBA" id="ARBA00022982"/>
    </source>
</evidence>
<keyword evidence="7" id="KW-0472">Membrane</keyword>
<dbReference type="HOGENOM" id="CLU_032118_2_1_0"/>
<evidence type="ECO:0000313" key="10">
    <source>
        <dbReference type="Proteomes" id="UP000005297"/>
    </source>
</evidence>
<keyword evidence="10" id="KW-1185">Reference proteome</keyword>
<keyword evidence="7" id="KW-0812">Transmembrane</keyword>
<dbReference type="eggNOG" id="COG0348">
    <property type="taxonomic scope" value="Bacteria"/>
</dbReference>
<keyword evidence="3" id="KW-0479">Metal-binding</keyword>
<evidence type="ECO:0000313" key="9">
    <source>
        <dbReference type="EMBL" id="EAU55032.1"/>
    </source>
</evidence>
<dbReference type="InParanoid" id="Q0F0J6"/>
<keyword evidence="7" id="KW-1133">Transmembrane helix</keyword>
<dbReference type="STRING" id="314344.AL013_11080"/>
<dbReference type="InterPro" id="IPR051684">
    <property type="entry name" value="Electron_Trans/Redox"/>
</dbReference>
<feature type="domain" description="4Fe-4S ferredoxin-type" evidence="8">
    <location>
        <begin position="208"/>
        <end position="234"/>
    </location>
</feature>
<feature type="transmembrane region" description="Helical" evidence="7">
    <location>
        <begin position="160"/>
        <end position="186"/>
    </location>
</feature>
<evidence type="ECO:0000256" key="5">
    <source>
        <dbReference type="ARBA" id="ARBA00023004"/>
    </source>
</evidence>
<keyword evidence="2" id="KW-0004">4Fe-4S</keyword>
<name>Q0F0J6_9PROT</name>
<dbReference type="OrthoDB" id="9811700at2"/>
<sequence length="464" mass="51805">MERFNGAEYSHMGSSDLKKRPYGAADDALKQIPVHSEHIPGAAILHPARRALQYLTLLILILIPLTGLFRIDMAAGTFILLGRQVWFSDITIIFGFWLFVASLLVMSYSLVGSAFCGWMCPQNTASEFADMLTRKLLGRSADMMDISGRKMQVARRNQSLLNYLLFGIGVLLPAMIYGLIPLLYFNSPSVIWSFMTFSDSARETGSLYWIYFIFTALFLIDIAAVRHFWCKNICFYRVWQESFKKPESLRIHYDAQRSDHCAGCHYCVDACFFDLDPRSTGVIDNCVNCGACVTACDELHSKSKKLEGPGLLSFVSGMQGDSSRRGHPVLGFLARTRKSLLATLAGLLLFGIGIGSYQSEHLSVYKEAEGKGGKILDYRVHLAHKLFKPTDITLQVEGLDPSMYELKQKHVHFDTAGSADVMLHLHANMSAGLHRFIVRAHAGNGWSDSFRVTHFVADKQQSGG</sequence>
<keyword evidence="5" id="KW-0408">Iron</keyword>